<organism evidence="2 3">
    <name type="scientific">Trametes pubescens</name>
    <name type="common">White-rot fungus</name>
    <dbReference type="NCBI Taxonomy" id="154538"/>
    <lineage>
        <taxon>Eukaryota</taxon>
        <taxon>Fungi</taxon>
        <taxon>Dikarya</taxon>
        <taxon>Basidiomycota</taxon>
        <taxon>Agaricomycotina</taxon>
        <taxon>Agaricomycetes</taxon>
        <taxon>Polyporales</taxon>
        <taxon>Polyporaceae</taxon>
        <taxon>Trametes</taxon>
    </lineage>
</organism>
<comment type="caution">
    <text evidence="2">The sequence shown here is derived from an EMBL/GenBank/DDBJ whole genome shotgun (WGS) entry which is preliminary data.</text>
</comment>
<feature type="compositionally biased region" description="Low complexity" evidence="1">
    <location>
        <begin position="59"/>
        <end position="109"/>
    </location>
</feature>
<reference evidence="2 3" key="1">
    <citation type="submission" date="2016-10" db="EMBL/GenBank/DDBJ databases">
        <title>Genome sequence of the basidiomycete white-rot fungus Trametes pubescens.</title>
        <authorList>
            <person name="Makela M.R."/>
            <person name="Granchi Z."/>
            <person name="Peng M."/>
            <person name="De Vries R.P."/>
            <person name="Grigoriev I."/>
            <person name="Riley R."/>
            <person name="Hilden K."/>
        </authorList>
    </citation>
    <scope>NUCLEOTIDE SEQUENCE [LARGE SCALE GENOMIC DNA]</scope>
    <source>
        <strain evidence="2 3">FBCC735</strain>
    </source>
</reference>
<evidence type="ECO:0000313" key="3">
    <source>
        <dbReference type="Proteomes" id="UP000184267"/>
    </source>
</evidence>
<sequence>MLGQSFKLSQHYTVIADDCFIQYNLHCAFLSCYSGSHVNTTATEAGSSVAASVTDSDGSPTPSAANASATDGSASSTGTDSTVTSASVTASATDSSASPSATDSSTNDPASASDSAVQPSATSISFDIPEVPPACLALASGSALSTSSALTSSAASITSLTTLSSSGSSSVGDPVASSTASNVTITPTATSASATSSALPTDAPSNATLARRIAQDDLPAVAQSWQDLCLVSGGDIFTDEPCVQLAGVDGINALLADAEPCAQQDNADAMIDFARTPGVTNTVALIANAVAYASHPRNALNINGVIPSTLFCQRAPRNPELDGVVRPQLDGVNLGIFGDVNSGLFAFGAAAPESIK</sequence>
<feature type="region of interest" description="Disordered" evidence="1">
    <location>
        <begin position="51"/>
        <end position="118"/>
    </location>
</feature>
<evidence type="ECO:0000256" key="1">
    <source>
        <dbReference type="SAM" id="MobiDB-lite"/>
    </source>
</evidence>
<dbReference type="EMBL" id="MNAD01000982">
    <property type="protein sequence ID" value="OJT09133.1"/>
    <property type="molecule type" value="Genomic_DNA"/>
</dbReference>
<proteinExistence type="predicted"/>
<dbReference type="PROSITE" id="PS51257">
    <property type="entry name" value="PROKAR_LIPOPROTEIN"/>
    <property type="match status" value="1"/>
</dbReference>
<evidence type="ECO:0000313" key="2">
    <source>
        <dbReference type="EMBL" id="OJT09133.1"/>
    </source>
</evidence>
<dbReference type="Proteomes" id="UP000184267">
    <property type="component" value="Unassembled WGS sequence"/>
</dbReference>
<accession>A0A1M2VNI6</accession>
<protein>
    <submittedName>
        <fullName evidence="2">Uncharacterized protein</fullName>
    </submittedName>
</protein>
<dbReference type="OMA" id="QAWQDLC"/>
<dbReference type="AlphaFoldDB" id="A0A1M2VNI6"/>
<gene>
    <name evidence="2" type="ORF">TRAPUB_14420</name>
</gene>
<name>A0A1M2VNI6_TRAPU</name>
<keyword evidence="3" id="KW-1185">Reference proteome</keyword>
<dbReference type="STRING" id="154538.A0A1M2VNI6"/>
<dbReference type="OrthoDB" id="2797250at2759"/>